<feature type="domain" description="Ams2/SPT21 N-terminal" evidence="2">
    <location>
        <begin position="11"/>
        <end position="147"/>
    </location>
</feature>
<feature type="compositionally biased region" description="Low complexity" evidence="1">
    <location>
        <begin position="1017"/>
        <end position="1032"/>
    </location>
</feature>
<dbReference type="OrthoDB" id="3199820at2759"/>
<feature type="compositionally biased region" description="Pro residues" evidence="1">
    <location>
        <begin position="546"/>
        <end position="555"/>
    </location>
</feature>
<organism evidence="3 4">
    <name type="scientific">Neohortaea acidophila</name>
    <dbReference type="NCBI Taxonomy" id="245834"/>
    <lineage>
        <taxon>Eukaryota</taxon>
        <taxon>Fungi</taxon>
        <taxon>Dikarya</taxon>
        <taxon>Ascomycota</taxon>
        <taxon>Pezizomycotina</taxon>
        <taxon>Dothideomycetes</taxon>
        <taxon>Dothideomycetidae</taxon>
        <taxon>Mycosphaerellales</taxon>
        <taxon>Teratosphaeriaceae</taxon>
        <taxon>Neohortaea</taxon>
    </lineage>
</organism>
<feature type="compositionally biased region" description="Low complexity" evidence="1">
    <location>
        <begin position="423"/>
        <end position="435"/>
    </location>
</feature>
<dbReference type="AlphaFoldDB" id="A0A6A6Q2W6"/>
<dbReference type="InterPro" id="IPR013088">
    <property type="entry name" value="Znf_NHR/GATA"/>
</dbReference>
<protein>
    <recommendedName>
        <fullName evidence="2">Ams2/SPT21 N-terminal domain-containing protein</fullName>
    </recommendedName>
</protein>
<dbReference type="InterPro" id="IPR057725">
    <property type="entry name" value="Ams2-SPT21_N"/>
</dbReference>
<feature type="compositionally biased region" description="Basic and acidic residues" evidence="1">
    <location>
        <begin position="852"/>
        <end position="861"/>
    </location>
</feature>
<feature type="compositionally biased region" description="Basic and acidic residues" evidence="1">
    <location>
        <begin position="943"/>
        <end position="960"/>
    </location>
</feature>
<feature type="region of interest" description="Disordered" evidence="1">
    <location>
        <begin position="370"/>
        <end position="695"/>
    </location>
</feature>
<feature type="compositionally biased region" description="Polar residues" evidence="1">
    <location>
        <begin position="446"/>
        <end position="460"/>
    </location>
</feature>
<dbReference type="GO" id="GO:0043565">
    <property type="term" value="F:sequence-specific DNA binding"/>
    <property type="evidence" value="ECO:0007669"/>
    <property type="project" value="InterPro"/>
</dbReference>
<feature type="compositionally biased region" description="Basic residues" evidence="1">
    <location>
        <begin position="652"/>
        <end position="662"/>
    </location>
</feature>
<evidence type="ECO:0000313" key="4">
    <source>
        <dbReference type="Proteomes" id="UP000799767"/>
    </source>
</evidence>
<name>A0A6A6Q2W6_9PEZI</name>
<feature type="region of interest" description="Disordered" evidence="1">
    <location>
        <begin position="1017"/>
        <end position="1062"/>
    </location>
</feature>
<feature type="region of interest" description="Disordered" evidence="1">
    <location>
        <begin position="271"/>
        <end position="357"/>
    </location>
</feature>
<feature type="compositionally biased region" description="Basic residues" evidence="1">
    <location>
        <begin position="810"/>
        <end position="824"/>
    </location>
</feature>
<dbReference type="PANTHER" id="PTHR39147:SF1">
    <property type="entry name" value="PROTEIN SPT21"/>
    <property type="match status" value="1"/>
</dbReference>
<dbReference type="PANTHER" id="PTHR39147">
    <property type="entry name" value="PROTEIN SPT21"/>
    <property type="match status" value="1"/>
</dbReference>
<dbReference type="GO" id="GO:0008270">
    <property type="term" value="F:zinc ion binding"/>
    <property type="evidence" value="ECO:0007669"/>
    <property type="project" value="InterPro"/>
</dbReference>
<evidence type="ECO:0000256" key="1">
    <source>
        <dbReference type="SAM" id="MobiDB-lite"/>
    </source>
</evidence>
<evidence type="ECO:0000259" key="2">
    <source>
        <dbReference type="Pfam" id="PF25823"/>
    </source>
</evidence>
<dbReference type="InterPro" id="IPR042403">
    <property type="entry name" value="Spt21/Ams2"/>
</dbReference>
<gene>
    <name evidence="3" type="ORF">BDY17DRAFT_307798</name>
</gene>
<feature type="compositionally biased region" description="Polar residues" evidence="1">
    <location>
        <begin position="910"/>
        <end position="924"/>
    </location>
</feature>
<dbReference type="GO" id="GO:0006357">
    <property type="term" value="P:regulation of transcription by RNA polymerase II"/>
    <property type="evidence" value="ECO:0007669"/>
    <property type="project" value="TreeGrafter"/>
</dbReference>
<dbReference type="Pfam" id="PF25823">
    <property type="entry name" value="Ams2-SPT21_N"/>
    <property type="match status" value="1"/>
</dbReference>
<feature type="compositionally biased region" description="Low complexity" evidence="1">
    <location>
        <begin position="630"/>
        <end position="645"/>
    </location>
</feature>
<accession>A0A6A6Q2W6</accession>
<dbReference type="RefSeq" id="XP_033592855.1">
    <property type="nucleotide sequence ID" value="XM_033735143.1"/>
</dbReference>
<dbReference type="SUPFAM" id="SSF57716">
    <property type="entry name" value="Glucocorticoid receptor-like (DNA-binding domain)"/>
    <property type="match status" value="1"/>
</dbReference>
<feature type="region of interest" description="Disordered" evidence="1">
    <location>
        <begin position="810"/>
        <end position="973"/>
    </location>
</feature>
<dbReference type="GO" id="GO:0000183">
    <property type="term" value="P:rDNA heterochromatin formation"/>
    <property type="evidence" value="ECO:0007669"/>
    <property type="project" value="TreeGrafter"/>
</dbReference>
<feature type="compositionally biased region" description="Pro residues" evidence="1">
    <location>
        <begin position="386"/>
        <end position="395"/>
    </location>
</feature>
<feature type="region of interest" description="Disordered" evidence="1">
    <location>
        <begin position="217"/>
        <end position="238"/>
    </location>
</feature>
<dbReference type="GO" id="GO:0030466">
    <property type="term" value="P:silent mating-type cassette heterochromatin formation"/>
    <property type="evidence" value="ECO:0007669"/>
    <property type="project" value="TreeGrafter"/>
</dbReference>
<dbReference type="CDD" id="cd00202">
    <property type="entry name" value="ZnF_GATA"/>
    <property type="match status" value="1"/>
</dbReference>
<evidence type="ECO:0000313" key="3">
    <source>
        <dbReference type="EMBL" id="KAF2486286.1"/>
    </source>
</evidence>
<dbReference type="Gene3D" id="3.30.50.10">
    <property type="entry name" value="Erythroid Transcription Factor GATA-1, subunit A"/>
    <property type="match status" value="1"/>
</dbReference>
<reference evidence="3" key="1">
    <citation type="journal article" date="2020" name="Stud. Mycol.">
        <title>101 Dothideomycetes genomes: a test case for predicting lifestyles and emergence of pathogens.</title>
        <authorList>
            <person name="Haridas S."/>
            <person name="Albert R."/>
            <person name="Binder M."/>
            <person name="Bloem J."/>
            <person name="Labutti K."/>
            <person name="Salamov A."/>
            <person name="Andreopoulos B."/>
            <person name="Baker S."/>
            <person name="Barry K."/>
            <person name="Bills G."/>
            <person name="Bluhm B."/>
            <person name="Cannon C."/>
            <person name="Castanera R."/>
            <person name="Culley D."/>
            <person name="Daum C."/>
            <person name="Ezra D."/>
            <person name="Gonzalez J."/>
            <person name="Henrissat B."/>
            <person name="Kuo A."/>
            <person name="Liang C."/>
            <person name="Lipzen A."/>
            <person name="Lutzoni F."/>
            <person name="Magnuson J."/>
            <person name="Mondo S."/>
            <person name="Nolan M."/>
            <person name="Ohm R."/>
            <person name="Pangilinan J."/>
            <person name="Park H.-J."/>
            <person name="Ramirez L."/>
            <person name="Alfaro M."/>
            <person name="Sun H."/>
            <person name="Tritt A."/>
            <person name="Yoshinaga Y."/>
            <person name="Zwiers L.-H."/>
            <person name="Turgeon B."/>
            <person name="Goodwin S."/>
            <person name="Spatafora J."/>
            <person name="Crous P."/>
            <person name="Grigoriev I."/>
        </authorList>
    </citation>
    <scope>NUCLEOTIDE SEQUENCE</scope>
    <source>
        <strain evidence="3">CBS 113389</strain>
    </source>
</reference>
<dbReference type="Proteomes" id="UP000799767">
    <property type="component" value="Unassembled WGS sequence"/>
</dbReference>
<feature type="compositionally biased region" description="Polar residues" evidence="1">
    <location>
        <begin position="590"/>
        <end position="602"/>
    </location>
</feature>
<feature type="compositionally biased region" description="Basic and acidic residues" evidence="1">
    <location>
        <begin position="506"/>
        <end position="516"/>
    </location>
</feature>
<dbReference type="EMBL" id="MU001632">
    <property type="protein sequence ID" value="KAF2486286.1"/>
    <property type="molecule type" value="Genomic_DNA"/>
</dbReference>
<feature type="compositionally biased region" description="Polar residues" evidence="1">
    <location>
        <begin position="299"/>
        <end position="326"/>
    </location>
</feature>
<dbReference type="InterPro" id="IPR000679">
    <property type="entry name" value="Znf_GATA"/>
</dbReference>
<sequence length="1183" mass="128338">MDFEDGSGGDIPTRPMRVKILYTFDHDSKTNCLARVPDVLNIPAVAIEEGNEVGVIGLKQCLHAITSASPEILSRLSDGDFTIYAHDYSENDTPLVGQGLLSVALATATPTSQQSTMITGRVCANKLALFGNGVKETLEVKLRLTPVHKPTGGDMTKSMDGSRPMSPAMSGGFDPNAWNNTQQGRNRQDLADYFNFDTFSSDRDMAIVDDLFSLESTSSGGGSGGQQQVAGTAETPSDPAFAFNPAFSHSAPGSRAASPIIALDSSNRNDALRHHSFSGNLPNFPPEQSRPASRASVRSECQTPVHQRQASAPSLPQPTAVQQTEVYFNEDGQPRKRAKVMQTDWRGRSSFGSKSSDLRVTAATTASMQMRRPIAKRASAPGSNLEPPPRVPTPVPQRTVMLPQGAQQGGPRRSLLRQASTADSDFMSDFDNFSDAIMSSPEEESPGNSINADVSPQEIPSSPPVFFGDMPHQPSSPGLPSLPPSRFADSGYMSERGLTSSNVIDSLERDEDRSPDAQDYEVATQYRPHKQQSRPIIKTEKVGGSPAPPPYPSDPAPFDLNIQFETPGDMTELPQKMLRNSVPPRREGSQGPSQVMKSTVTAPSPAYLTRPNTPAAAFTPFEQSHSRRGSLALPPNAAPPSSDLPEMSQKAAPRRPSVHRSRTTSNDSEAGSPAPSEIGGRPKGPTRSGSGAQRRKKMIYDRLHDSIAKGEAPQFCVHCGAIETPTWRRLYVKECTGKPSPLDEAEGEGETIGVEVTETDKETGEPTKFVIRKSMKKTKDSLPGPGFEDVVLCNPCGLWFNKFRNMRPRSKWTRVSGTRRSKKQRQNENGNEPGLFTDSMEPGSDSYNADRGATEDREASGERQLPAEGRAEANPPPVTRPRANSVQGEQQHRGGEQGNWKASRMDARAVQSSPGGFHGSQQSPIEIEDLTPKPTRRLLFPSPRREGEMGKSLEESHADLSGKPTFSPKQGMDLDFSQQHTNVFEAFTIGKENVAPPLNGADDDLAYLFEGSPGALFRTPFKTPSKPTPRSTTHADAFTTPQKSSRKRKPLSPNPNAANHDHAAINDFMTSPASARYWFRTTPSRLERTPGRVSDDEHDISPWSRQLAQMLSDANDPVAAAHGDALLTSPSRQFDFSDLPTFETPGRLTLGDGSCDWEGLEGILSSDFASYEDAVEHESGPSS</sequence>
<keyword evidence="4" id="KW-1185">Reference proteome</keyword>
<proteinExistence type="predicted"/>
<dbReference type="GeneID" id="54476145"/>